<gene>
    <name evidence="2" type="ORF">CYCCA115_LOCUS7664</name>
</gene>
<reference evidence="2" key="1">
    <citation type="submission" date="2023-08" db="EMBL/GenBank/DDBJ databases">
        <authorList>
            <person name="Audoor S."/>
            <person name="Bilcke G."/>
        </authorList>
    </citation>
    <scope>NUCLEOTIDE SEQUENCE</scope>
</reference>
<evidence type="ECO:0000256" key="1">
    <source>
        <dbReference type="SAM" id="MobiDB-lite"/>
    </source>
</evidence>
<keyword evidence="3" id="KW-1185">Reference proteome</keyword>
<protein>
    <submittedName>
        <fullName evidence="2">Uncharacterized protein</fullName>
    </submittedName>
</protein>
<comment type="caution">
    <text evidence="2">The sequence shown here is derived from an EMBL/GenBank/DDBJ whole genome shotgun (WGS) entry which is preliminary data.</text>
</comment>
<accession>A0AAD2FLM1</accession>
<name>A0AAD2FLM1_9STRA</name>
<sequence length="149" mass="16540">MKVRMNNVKGVPGNNYNTPSTTKQLIERWTLCGDESMLTLEREKVMLRFDIEIPTCDGIVFRIYIKPLTNDDVIKHVVNHMLGTYYTAQTGEDPLGCGRAHTQIPPMKSQDTTSWASKGVKAKQCQDHCQVSEAAEGETSGTATSETSD</sequence>
<organism evidence="2 3">
    <name type="scientific">Cylindrotheca closterium</name>
    <dbReference type="NCBI Taxonomy" id="2856"/>
    <lineage>
        <taxon>Eukaryota</taxon>
        <taxon>Sar</taxon>
        <taxon>Stramenopiles</taxon>
        <taxon>Ochrophyta</taxon>
        <taxon>Bacillariophyta</taxon>
        <taxon>Bacillariophyceae</taxon>
        <taxon>Bacillariophycidae</taxon>
        <taxon>Bacillariales</taxon>
        <taxon>Bacillariaceae</taxon>
        <taxon>Cylindrotheca</taxon>
    </lineage>
</organism>
<evidence type="ECO:0000313" key="2">
    <source>
        <dbReference type="EMBL" id="CAJ1941794.1"/>
    </source>
</evidence>
<dbReference type="Proteomes" id="UP001295423">
    <property type="component" value="Unassembled WGS sequence"/>
</dbReference>
<evidence type="ECO:0000313" key="3">
    <source>
        <dbReference type="Proteomes" id="UP001295423"/>
    </source>
</evidence>
<dbReference type="EMBL" id="CAKOGP040001079">
    <property type="protein sequence ID" value="CAJ1941794.1"/>
    <property type="molecule type" value="Genomic_DNA"/>
</dbReference>
<feature type="region of interest" description="Disordered" evidence="1">
    <location>
        <begin position="97"/>
        <end position="119"/>
    </location>
</feature>
<proteinExistence type="predicted"/>
<dbReference type="AlphaFoldDB" id="A0AAD2FLM1"/>